<dbReference type="Proteomes" id="UP000797356">
    <property type="component" value="Chromosome 6"/>
</dbReference>
<dbReference type="InterPro" id="IPR025558">
    <property type="entry name" value="DUF4283"/>
</dbReference>
<protein>
    <recommendedName>
        <fullName evidence="2">DUF4283 domain-containing protein</fullName>
    </recommendedName>
</protein>
<dbReference type="OrthoDB" id="1750606at2759"/>
<dbReference type="PANTHER" id="PTHR31286:SF180">
    <property type="entry name" value="OS10G0362600 PROTEIN"/>
    <property type="match status" value="1"/>
</dbReference>
<evidence type="ECO:0000313" key="4">
    <source>
        <dbReference type="Proteomes" id="UP000797356"/>
    </source>
</evidence>
<dbReference type="EMBL" id="CM017877">
    <property type="protein sequence ID" value="KAG1346180.1"/>
    <property type="molecule type" value="Genomic_DNA"/>
</dbReference>
<dbReference type="AlphaFoldDB" id="A0A8K0N248"/>
<feature type="domain" description="DUF4283" evidence="2">
    <location>
        <begin position="121"/>
        <end position="202"/>
    </location>
</feature>
<keyword evidence="4" id="KW-1185">Reference proteome</keyword>
<sequence length="214" mass="24224">MSEKGKSKARVSSEPLLLERRRALQEQEEREKESSHGVPSVEEASREERVKNQREGEDQGPTGPRSGDTADLGRSWAQVLQGSRHFRWEMTRETAEDIAVLGERFTKVIAFSKEDASHAYSRLKSALLGRFLGKGFLLDFVQKKLKVRWNVAGGLQVSPLSEGILVFRFSSEGDKNRVLERGPWSFARQLLALEAWRPNFKPSCDGIQQARVLD</sequence>
<evidence type="ECO:0000313" key="3">
    <source>
        <dbReference type="EMBL" id="KAG1346180.1"/>
    </source>
</evidence>
<dbReference type="Pfam" id="PF14111">
    <property type="entry name" value="DUF4283"/>
    <property type="match status" value="1"/>
</dbReference>
<evidence type="ECO:0000259" key="2">
    <source>
        <dbReference type="Pfam" id="PF14111"/>
    </source>
</evidence>
<evidence type="ECO:0000256" key="1">
    <source>
        <dbReference type="SAM" id="MobiDB-lite"/>
    </source>
</evidence>
<dbReference type="PANTHER" id="PTHR31286">
    <property type="entry name" value="GLYCINE-RICH CELL WALL STRUCTURAL PROTEIN 1.8-LIKE"/>
    <property type="match status" value="1"/>
</dbReference>
<proteinExistence type="predicted"/>
<gene>
    <name evidence="3" type="ORF">COCNU_06G000090</name>
</gene>
<comment type="caution">
    <text evidence="3">The sequence shown here is derived from an EMBL/GenBank/DDBJ whole genome shotgun (WGS) entry which is preliminary data.</text>
</comment>
<accession>A0A8K0N248</accession>
<reference evidence="3" key="1">
    <citation type="journal article" date="2017" name="Gigascience">
        <title>The genome draft of coconut (Cocos nucifera).</title>
        <authorList>
            <person name="Xiao Y."/>
            <person name="Xu P."/>
            <person name="Fan H."/>
            <person name="Baudouin L."/>
            <person name="Xia W."/>
            <person name="Bocs S."/>
            <person name="Xu J."/>
            <person name="Li Q."/>
            <person name="Guo A."/>
            <person name="Zhou L."/>
            <person name="Li J."/>
            <person name="Wu Y."/>
            <person name="Ma Z."/>
            <person name="Armero A."/>
            <person name="Issali A.E."/>
            <person name="Liu N."/>
            <person name="Peng M."/>
            <person name="Yang Y."/>
        </authorList>
    </citation>
    <scope>NUCLEOTIDE SEQUENCE</scope>
    <source>
        <tissue evidence="3">Spear leaf of Hainan Tall coconut</tissue>
    </source>
</reference>
<feature type="compositionally biased region" description="Basic and acidic residues" evidence="1">
    <location>
        <begin position="43"/>
        <end position="57"/>
    </location>
</feature>
<feature type="compositionally biased region" description="Basic and acidic residues" evidence="1">
    <location>
        <begin position="17"/>
        <end position="35"/>
    </location>
</feature>
<dbReference type="InterPro" id="IPR040256">
    <property type="entry name" value="At4g02000-like"/>
</dbReference>
<reference evidence="3" key="2">
    <citation type="submission" date="2019-07" db="EMBL/GenBank/DDBJ databases">
        <authorList>
            <person name="Yang Y."/>
            <person name="Bocs S."/>
            <person name="Baudouin L."/>
        </authorList>
    </citation>
    <scope>NUCLEOTIDE SEQUENCE</scope>
    <source>
        <tissue evidence="3">Spear leaf of Hainan Tall coconut</tissue>
    </source>
</reference>
<name>A0A8K0N248_COCNU</name>
<organism evidence="3 4">
    <name type="scientific">Cocos nucifera</name>
    <name type="common">Coconut palm</name>
    <dbReference type="NCBI Taxonomy" id="13894"/>
    <lineage>
        <taxon>Eukaryota</taxon>
        <taxon>Viridiplantae</taxon>
        <taxon>Streptophyta</taxon>
        <taxon>Embryophyta</taxon>
        <taxon>Tracheophyta</taxon>
        <taxon>Spermatophyta</taxon>
        <taxon>Magnoliopsida</taxon>
        <taxon>Liliopsida</taxon>
        <taxon>Arecaceae</taxon>
        <taxon>Arecoideae</taxon>
        <taxon>Cocoseae</taxon>
        <taxon>Attaleinae</taxon>
        <taxon>Cocos</taxon>
    </lineage>
</organism>
<feature type="region of interest" description="Disordered" evidence="1">
    <location>
        <begin position="1"/>
        <end position="72"/>
    </location>
</feature>